<comment type="caution">
    <text evidence="2">The sequence shown here is derived from an EMBL/GenBank/DDBJ whole genome shotgun (WGS) entry which is preliminary data.</text>
</comment>
<dbReference type="OrthoDB" id="8778482at2"/>
<evidence type="ECO:0000256" key="1">
    <source>
        <dbReference type="ARBA" id="ARBA00004418"/>
    </source>
</evidence>
<reference evidence="2 3" key="1">
    <citation type="journal article" date="2015" name="Stand. Genomic Sci.">
        <title>Genomic Encyclopedia of Bacterial and Archaeal Type Strains, Phase III: the genomes of soil and plant-associated and newly described type strains.</title>
        <authorList>
            <person name="Whitman W.B."/>
            <person name="Woyke T."/>
            <person name="Klenk H.P."/>
            <person name="Zhou Y."/>
            <person name="Lilburn T.G."/>
            <person name="Beck B.J."/>
            <person name="De Vos P."/>
            <person name="Vandamme P."/>
            <person name="Eisen J.A."/>
            <person name="Garrity G."/>
            <person name="Hugenholtz P."/>
            <person name="Kyrpides N.C."/>
        </authorList>
    </citation>
    <scope>NUCLEOTIDE SEQUENCE [LARGE SCALE GENOMIC DNA]</scope>
    <source>
        <strain evidence="2 3">CGMCC 1.10822</strain>
    </source>
</reference>
<dbReference type="InterPro" id="IPR008972">
    <property type="entry name" value="Cupredoxin"/>
</dbReference>
<dbReference type="Proteomes" id="UP000318431">
    <property type="component" value="Unassembled WGS sequence"/>
</dbReference>
<accession>A0A562REN9</accession>
<dbReference type="EMBL" id="VLLB01000002">
    <property type="protein sequence ID" value="TWI67539.1"/>
    <property type="molecule type" value="Genomic_DNA"/>
</dbReference>
<name>A0A562REN9_9BURK</name>
<dbReference type="SUPFAM" id="SSF49503">
    <property type="entry name" value="Cupredoxins"/>
    <property type="match status" value="1"/>
</dbReference>
<dbReference type="AlphaFoldDB" id="A0A562REN9"/>
<gene>
    <name evidence="2" type="ORF">IP91_01653</name>
</gene>
<organism evidence="2 3">
    <name type="scientific">Pseudoduganella lurida</name>
    <dbReference type="NCBI Taxonomy" id="1036180"/>
    <lineage>
        <taxon>Bacteria</taxon>
        <taxon>Pseudomonadati</taxon>
        <taxon>Pseudomonadota</taxon>
        <taxon>Betaproteobacteria</taxon>
        <taxon>Burkholderiales</taxon>
        <taxon>Oxalobacteraceae</taxon>
        <taxon>Telluria group</taxon>
        <taxon>Pseudoduganella</taxon>
    </lineage>
</organism>
<comment type="subcellular location">
    <subcellularLocation>
        <location evidence="1">Periplasm</location>
    </subcellularLocation>
</comment>
<proteinExistence type="predicted"/>
<evidence type="ECO:0000313" key="2">
    <source>
        <dbReference type="EMBL" id="TWI67539.1"/>
    </source>
</evidence>
<protein>
    <recommendedName>
        <fullName evidence="4">DP-EP family protein</fullName>
    </recommendedName>
</protein>
<evidence type="ECO:0000313" key="3">
    <source>
        <dbReference type="Proteomes" id="UP000318431"/>
    </source>
</evidence>
<keyword evidence="3" id="KW-1185">Reference proteome</keyword>
<evidence type="ECO:0008006" key="4">
    <source>
        <dbReference type="Google" id="ProtNLM"/>
    </source>
</evidence>
<dbReference type="Gene3D" id="2.60.40.420">
    <property type="entry name" value="Cupredoxins - blue copper proteins"/>
    <property type="match status" value="1"/>
</dbReference>
<dbReference type="RefSeq" id="WP_145648482.1">
    <property type="nucleotide sequence ID" value="NZ_VLLB01000002.1"/>
</dbReference>
<sequence>MTITFKNIEVTAVPAIDPESGQPYVEVTLNPGVLQVTDPDTIVNYQLVDPTPADLLFTGLAITPENNQLSAPAISTDGRNLTINDINTLREDFTLVFAFNGEPAPQPFLRRIPDLENRPDL</sequence>
<dbReference type="GO" id="GO:0042597">
    <property type="term" value="C:periplasmic space"/>
    <property type="evidence" value="ECO:0007669"/>
    <property type="project" value="UniProtKB-SubCell"/>
</dbReference>